<evidence type="ECO:0000313" key="2">
    <source>
        <dbReference type="Proteomes" id="UP000288351"/>
    </source>
</evidence>
<comment type="caution">
    <text evidence="1">The sequence shown here is derived from an EMBL/GenBank/DDBJ whole genome shotgun (WGS) entry which is preliminary data.</text>
</comment>
<proteinExistence type="predicted"/>
<dbReference type="AlphaFoldDB" id="A0A401RD43"/>
<protein>
    <submittedName>
        <fullName evidence="1">Uncharacterized protein</fullName>
    </submittedName>
</protein>
<organism evidence="1 2">
    <name type="scientific">Streptomyces noursei</name>
    <name type="common">Streptomyces albulus</name>
    <dbReference type="NCBI Taxonomy" id="1971"/>
    <lineage>
        <taxon>Bacteria</taxon>
        <taxon>Bacillati</taxon>
        <taxon>Actinomycetota</taxon>
        <taxon>Actinomycetes</taxon>
        <taxon>Kitasatosporales</taxon>
        <taxon>Streptomycetaceae</taxon>
        <taxon>Streptomyces</taxon>
    </lineage>
</organism>
<dbReference type="RefSeq" id="WP_124428240.1">
    <property type="nucleotide sequence ID" value="NZ_BHXC01000007.1"/>
</dbReference>
<dbReference type="Proteomes" id="UP000288351">
    <property type="component" value="Unassembled WGS sequence"/>
</dbReference>
<accession>A0A401RD43</accession>
<name>A0A401RD43_STRNR</name>
<gene>
    <name evidence="1" type="ORF">SALB_08338</name>
</gene>
<dbReference type="EMBL" id="BHXC01000007">
    <property type="protein sequence ID" value="GCB95532.1"/>
    <property type="molecule type" value="Genomic_DNA"/>
</dbReference>
<evidence type="ECO:0000313" key="1">
    <source>
        <dbReference type="EMBL" id="GCB95532.1"/>
    </source>
</evidence>
<reference evidence="1 2" key="1">
    <citation type="journal article" date="2019" name="Microbiol. Resour. Announc.">
        <title>Draft Genome Sequence of the Most Traditional epsilon-Poly-l-Lysine Producer, Streptomyces albulus NBRC14147.</title>
        <authorList>
            <person name="Yamanaka K."/>
            <person name="Hamano Y."/>
        </authorList>
    </citation>
    <scope>NUCLEOTIDE SEQUENCE [LARGE SCALE GENOMIC DNA]</scope>
    <source>
        <strain evidence="1 2">NBRC 14147</strain>
    </source>
</reference>
<sequence>MENKQRSTRRKAALVAGVVLAATVAGTVPSWAEGSWSSYMSNWTNGAESRRWQDNHSDGNATTIGFSGCNFGGAGAVNITLYRAVDYWPDDAQGMKFMDCGTTSWGAMSIAGSYYFAYGGNHTINVNNVVVKY</sequence>